<keyword evidence="8 13" id="KW-0653">Protein transport</keyword>
<keyword evidence="5 13" id="KW-1003">Cell membrane</keyword>
<comment type="similarity">
    <text evidence="2 13">Belongs to the type III secretion exporter family.</text>
</comment>
<dbReference type="PRINTS" id="PR00950">
    <property type="entry name" value="TYPE3IMSPROT"/>
</dbReference>
<keyword evidence="15" id="KW-0282">Flagellum</keyword>
<dbReference type="InterPro" id="IPR029025">
    <property type="entry name" value="T3SS_substrate_exporter_C"/>
</dbReference>
<evidence type="ECO:0000256" key="12">
    <source>
        <dbReference type="ARBA" id="ARBA00025078"/>
    </source>
</evidence>
<sequence>MAEDNDKDSKTEEPTSKRLADARNKGQVATSREVATALLMLAALGMFMFQGSTLWNAMREKMIFFLSGPITGELTAMGTAILFREIITGTILDLAPFFGIFVVVAILAALLQHGWLVTFEPLMPKLSKINPLQGIKRLLSMRSLVELLKSIIKIVVVGIAVYLGIKGSIDHMLSLTDTTIQEVVSLLSSDAMEILWRVALAFLAMAFLDFVYQKYEYVKGLRMTKQEIKDEMKQMEGDPLLKGRIRQIQRELAQNRMMQEVPKADVVITNPTHYAIALQYTPGEMSAPKLIAKGKGPIAAKIRELADEHKIPRVENPPLARTLYRDVELEQFIPPDLFKAVAEVLAYVFSLKQKAG</sequence>
<comment type="function">
    <text evidence="12 13">Required for formation of the rod structure in the basal body of the flagellar apparatus. Together with FliI and FliH, may constitute the export apparatus of flagellin.</text>
</comment>
<evidence type="ECO:0000256" key="6">
    <source>
        <dbReference type="ARBA" id="ARBA00022692"/>
    </source>
</evidence>
<proteinExistence type="inferred from homology"/>
<dbReference type="GO" id="GO:0005886">
    <property type="term" value="C:plasma membrane"/>
    <property type="evidence" value="ECO:0007669"/>
    <property type="project" value="UniProtKB-SubCell"/>
</dbReference>
<keyword evidence="15" id="KW-0966">Cell projection</keyword>
<dbReference type="SUPFAM" id="SSF160544">
    <property type="entry name" value="EscU C-terminal domain-like"/>
    <property type="match status" value="1"/>
</dbReference>
<feature type="transmembrane region" description="Helical" evidence="13">
    <location>
        <begin position="34"/>
        <end position="55"/>
    </location>
</feature>
<feature type="region of interest" description="Disordered" evidence="14">
    <location>
        <begin position="1"/>
        <end position="24"/>
    </location>
</feature>
<dbReference type="PANTHER" id="PTHR30531">
    <property type="entry name" value="FLAGELLAR BIOSYNTHETIC PROTEIN FLHB"/>
    <property type="match status" value="1"/>
</dbReference>
<dbReference type="Pfam" id="PF01312">
    <property type="entry name" value="Bac_export_2"/>
    <property type="match status" value="1"/>
</dbReference>
<accession>A0A1S7LL91</accession>
<name>A0A1S7LL91_MAGMO</name>
<evidence type="ECO:0000256" key="5">
    <source>
        <dbReference type="ARBA" id="ARBA00022475"/>
    </source>
</evidence>
<evidence type="ECO:0000256" key="14">
    <source>
        <dbReference type="SAM" id="MobiDB-lite"/>
    </source>
</evidence>
<keyword evidence="10 13" id="KW-0472">Membrane</keyword>
<evidence type="ECO:0000256" key="13">
    <source>
        <dbReference type="RuleBase" id="RU364091"/>
    </source>
</evidence>
<feature type="transmembrane region" description="Helical" evidence="13">
    <location>
        <begin position="95"/>
        <end position="123"/>
    </location>
</feature>
<gene>
    <name evidence="13 15" type="primary">flhB</name>
    <name evidence="15" type="ORF">MAGMO_3529</name>
</gene>
<organism evidence="15">
    <name type="scientific">Magnetococcus massalia (strain MO-1)</name>
    <dbReference type="NCBI Taxonomy" id="451514"/>
    <lineage>
        <taxon>Bacteria</taxon>
        <taxon>Pseudomonadati</taxon>
        <taxon>Pseudomonadota</taxon>
        <taxon>Magnetococcia</taxon>
        <taxon>Magnetococcales</taxon>
        <taxon>Magnetococcaceae</taxon>
        <taxon>Magnetococcus</taxon>
    </lineage>
</organism>
<protein>
    <recommendedName>
        <fullName evidence="3 13">Flagellar biosynthetic protein FlhB</fullName>
    </recommendedName>
</protein>
<keyword evidence="11 13" id="KW-1006">Bacterial flagellum protein export</keyword>
<evidence type="ECO:0000256" key="1">
    <source>
        <dbReference type="ARBA" id="ARBA00004651"/>
    </source>
</evidence>
<evidence type="ECO:0000256" key="11">
    <source>
        <dbReference type="ARBA" id="ARBA00023225"/>
    </source>
</evidence>
<feature type="compositionally biased region" description="Basic and acidic residues" evidence="14">
    <location>
        <begin position="7"/>
        <end position="24"/>
    </location>
</feature>
<keyword evidence="9 13" id="KW-1133">Transmembrane helix</keyword>
<evidence type="ECO:0000256" key="3">
    <source>
        <dbReference type="ARBA" id="ARBA00021622"/>
    </source>
</evidence>
<evidence type="ECO:0000256" key="4">
    <source>
        <dbReference type="ARBA" id="ARBA00022448"/>
    </source>
</evidence>
<dbReference type="EMBL" id="LO017727">
    <property type="protein sequence ID" value="CRH07665.1"/>
    <property type="molecule type" value="Genomic_DNA"/>
</dbReference>
<dbReference type="GO" id="GO:0009306">
    <property type="term" value="P:protein secretion"/>
    <property type="evidence" value="ECO:0007669"/>
    <property type="project" value="InterPro"/>
</dbReference>
<evidence type="ECO:0000256" key="2">
    <source>
        <dbReference type="ARBA" id="ARBA00010690"/>
    </source>
</evidence>
<dbReference type="InterPro" id="IPR006135">
    <property type="entry name" value="T3SS_substrate_exporter"/>
</dbReference>
<dbReference type="Gene3D" id="6.10.250.2080">
    <property type="match status" value="1"/>
</dbReference>
<evidence type="ECO:0000256" key="8">
    <source>
        <dbReference type="ARBA" id="ARBA00022927"/>
    </source>
</evidence>
<evidence type="ECO:0000256" key="9">
    <source>
        <dbReference type="ARBA" id="ARBA00022989"/>
    </source>
</evidence>
<dbReference type="AlphaFoldDB" id="A0A1S7LL91"/>
<comment type="subcellular location">
    <subcellularLocation>
        <location evidence="1">Cell membrane</location>
        <topology evidence="1">Multi-pass membrane protein</topology>
    </subcellularLocation>
</comment>
<dbReference type="Gene3D" id="3.40.1690.10">
    <property type="entry name" value="secretion proteins EscU"/>
    <property type="match status" value="1"/>
</dbReference>
<dbReference type="FunFam" id="3.40.1690.10:FF:000001">
    <property type="entry name" value="Flagellar biosynthetic protein FlhB"/>
    <property type="match status" value="1"/>
</dbReference>
<feature type="transmembrane region" description="Helical" evidence="13">
    <location>
        <begin position="194"/>
        <end position="212"/>
    </location>
</feature>
<dbReference type="NCBIfam" id="TIGR00328">
    <property type="entry name" value="flhB"/>
    <property type="match status" value="1"/>
</dbReference>
<reference evidence="15" key="1">
    <citation type="submission" date="2015-04" db="EMBL/GenBank/DDBJ databases">
        <authorList>
            <person name="Syromyatnikov M.Y."/>
            <person name="Popov V.N."/>
        </authorList>
    </citation>
    <scope>NUCLEOTIDE SEQUENCE</scope>
    <source>
        <strain evidence="15">MO-1</strain>
    </source>
</reference>
<evidence type="ECO:0000256" key="7">
    <source>
        <dbReference type="ARBA" id="ARBA00022795"/>
    </source>
</evidence>
<keyword evidence="7 13" id="KW-1005">Bacterial flagellum biogenesis</keyword>
<evidence type="ECO:0000313" key="15">
    <source>
        <dbReference type="EMBL" id="CRH07665.1"/>
    </source>
</evidence>
<dbReference type="InterPro" id="IPR006136">
    <property type="entry name" value="FlhB"/>
</dbReference>
<dbReference type="PANTHER" id="PTHR30531:SF12">
    <property type="entry name" value="FLAGELLAR BIOSYNTHETIC PROTEIN FLHB"/>
    <property type="match status" value="1"/>
</dbReference>
<feature type="transmembrane region" description="Helical" evidence="13">
    <location>
        <begin position="62"/>
        <end position="83"/>
    </location>
</feature>
<keyword evidence="15" id="KW-0969">Cilium</keyword>
<keyword evidence="4 13" id="KW-0813">Transport</keyword>
<feature type="transmembrane region" description="Helical" evidence="13">
    <location>
        <begin position="144"/>
        <end position="165"/>
    </location>
</feature>
<dbReference type="GO" id="GO:0044780">
    <property type="term" value="P:bacterial-type flagellum assembly"/>
    <property type="evidence" value="ECO:0007669"/>
    <property type="project" value="InterPro"/>
</dbReference>
<evidence type="ECO:0000256" key="10">
    <source>
        <dbReference type="ARBA" id="ARBA00023136"/>
    </source>
</evidence>
<keyword evidence="6 13" id="KW-0812">Transmembrane</keyword>